<dbReference type="InterPro" id="IPR002110">
    <property type="entry name" value="Ankyrin_rpt"/>
</dbReference>
<proteinExistence type="predicted"/>
<dbReference type="Gene3D" id="1.25.40.20">
    <property type="entry name" value="Ankyrin repeat-containing domain"/>
    <property type="match status" value="2"/>
</dbReference>
<dbReference type="AlphaFoldDB" id="A0A7G2CRY5"/>
<evidence type="ECO:0000313" key="5">
    <source>
        <dbReference type="Proteomes" id="UP000515908"/>
    </source>
</evidence>
<feature type="repeat" description="ANK" evidence="3">
    <location>
        <begin position="4"/>
        <end position="36"/>
    </location>
</feature>
<protein>
    <submittedName>
        <fullName evidence="4">Ankyrin repeats (3 copies)/Ankyrin repeat, putative</fullName>
    </submittedName>
</protein>
<dbReference type="Pfam" id="PF12796">
    <property type="entry name" value="Ank_2"/>
    <property type="match status" value="2"/>
</dbReference>
<keyword evidence="1" id="KW-0677">Repeat</keyword>
<keyword evidence="5" id="KW-1185">Reference proteome</keyword>
<dbReference type="Proteomes" id="UP000515908">
    <property type="component" value="Chromosome 24"/>
</dbReference>
<dbReference type="SMART" id="SM00248">
    <property type="entry name" value="ANK"/>
    <property type="match status" value="5"/>
</dbReference>
<keyword evidence="2 3" id="KW-0040">ANK repeat</keyword>
<evidence type="ECO:0000256" key="3">
    <source>
        <dbReference type="PROSITE-ProRule" id="PRU00023"/>
    </source>
</evidence>
<gene>
    <name evidence="4" type="ORF">ADEAN_000966800</name>
</gene>
<organism evidence="4 5">
    <name type="scientific">Angomonas deanei</name>
    <dbReference type="NCBI Taxonomy" id="59799"/>
    <lineage>
        <taxon>Eukaryota</taxon>
        <taxon>Discoba</taxon>
        <taxon>Euglenozoa</taxon>
        <taxon>Kinetoplastea</taxon>
        <taxon>Metakinetoplastina</taxon>
        <taxon>Trypanosomatida</taxon>
        <taxon>Trypanosomatidae</taxon>
        <taxon>Strigomonadinae</taxon>
        <taxon>Angomonas</taxon>
    </lineage>
</organism>
<accession>A0A7G2CRY5</accession>
<evidence type="ECO:0000256" key="1">
    <source>
        <dbReference type="ARBA" id="ARBA00022737"/>
    </source>
</evidence>
<evidence type="ECO:0000256" key="2">
    <source>
        <dbReference type="ARBA" id="ARBA00023043"/>
    </source>
</evidence>
<dbReference type="EMBL" id="LR877168">
    <property type="protein sequence ID" value="CAD2222129.1"/>
    <property type="molecule type" value="Genomic_DNA"/>
</dbReference>
<sequence length="556" mass="62185">MDAIGLTPLHLAAKGNHARLFRGLLKLGGDPLFRNSKGESPIHWALEHGNDEMYKVVQDLPGFWLLSGQGELIGPMSRNEQLDDFYRCFLLQCTHPNRALRGWTKMNAFLEAVRTGNIPAVHQLALSGADLVSSDDEKWNAVHFACHFGHTAILAHIIRYVTLFYPKKMLEQLLVQSADTGNTPIHFAATKGNVGCVEILLTYPCVREQCVQARNNNGLIPANAAALSGHDDLAILLDEATGAKGRPEARDDSDKAYLEAFWGSVTEGTRRRAAEKLQELTTDQGNESEAETPPDVYVGFSQVSEESWDSQVERSIEAYLSFLPESVRPHFSAHPVLSSRVVLPFVVTNLLNIPDGAGMRAELQSTLAAVCTLDGSNGVPIFAQRFFVENILLFEPTENWSSILYSLSLTATLWSAEQYPPESHCLWEWLRLFFSKRNLGEEMAAHTYEALDTFLAFLGEDRVQLLPVPEISIGSKEVPYENNLSEALRSVNQWLREVEGSDSDLRCAIRHLNLLWRHRDVLSSQQKGDHWSIEENKAVSHYKGAHSLIAELFELR</sequence>
<name>A0A7G2CRY5_9TRYP</name>
<evidence type="ECO:0000313" key="4">
    <source>
        <dbReference type="EMBL" id="CAD2222129.1"/>
    </source>
</evidence>
<dbReference type="PROSITE" id="PS50297">
    <property type="entry name" value="ANK_REP_REGION"/>
    <property type="match status" value="2"/>
</dbReference>
<dbReference type="PROSITE" id="PS50088">
    <property type="entry name" value="ANK_REPEAT"/>
    <property type="match status" value="2"/>
</dbReference>
<dbReference type="VEuPathDB" id="TriTrypDB:ADEAN_000966800"/>
<dbReference type="InterPro" id="IPR036770">
    <property type="entry name" value="Ankyrin_rpt-contain_sf"/>
</dbReference>
<reference evidence="4 5" key="1">
    <citation type="submission" date="2020-08" db="EMBL/GenBank/DDBJ databases">
        <authorList>
            <person name="Newling K."/>
            <person name="Davey J."/>
            <person name="Forrester S."/>
        </authorList>
    </citation>
    <scope>NUCLEOTIDE SEQUENCE [LARGE SCALE GENOMIC DNA]</scope>
    <source>
        <strain evidence="5">Crithidia deanei Carvalho (ATCC PRA-265)</strain>
    </source>
</reference>
<feature type="repeat" description="ANK" evidence="3">
    <location>
        <begin position="180"/>
        <end position="201"/>
    </location>
</feature>
<dbReference type="PANTHER" id="PTHR24198">
    <property type="entry name" value="ANKYRIN REPEAT AND PROTEIN KINASE DOMAIN-CONTAINING PROTEIN"/>
    <property type="match status" value="1"/>
</dbReference>
<dbReference type="PANTHER" id="PTHR24198:SF165">
    <property type="entry name" value="ANKYRIN REPEAT-CONTAINING PROTEIN-RELATED"/>
    <property type="match status" value="1"/>
</dbReference>
<dbReference type="SUPFAM" id="SSF48403">
    <property type="entry name" value="Ankyrin repeat"/>
    <property type="match status" value="1"/>
</dbReference>